<evidence type="ECO:0000313" key="4">
    <source>
        <dbReference type="Proteomes" id="UP000196710"/>
    </source>
</evidence>
<reference evidence="2" key="1">
    <citation type="journal article" date="2017" name="Genome Announc.">
        <title>High-Quality Whole-Genome Sequences of the Oligo-Mouse-Microbiota Bacterial Community.</title>
        <authorList>
            <person name="Garzetti D."/>
            <person name="Brugiroux S."/>
            <person name="Bunk B."/>
            <person name="Pukall R."/>
            <person name="McCoy K.D."/>
            <person name="Macpherson A.J."/>
            <person name="Stecher B."/>
        </authorList>
    </citation>
    <scope>NUCLEOTIDE SEQUENCE</scope>
    <source>
        <strain evidence="2">KB18</strain>
    </source>
</reference>
<organism evidence="3 5">
    <name type="scientific">Acutalibacter muris</name>
    <dbReference type="NCBI Taxonomy" id="1796620"/>
    <lineage>
        <taxon>Bacteria</taxon>
        <taxon>Bacillati</taxon>
        <taxon>Bacillota</taxon>
        <taxon>Clostridia</taxon>
        <taxon>Eubacteriales</taxon>
        <taxon>Acutalibacteraceae</taxon>
        <taxon>Acutalibacter</taxon>
    </lineage>
</organism>
<dbReference type="Proteomes" id="UP000596035">
    <property type="component" value="Chromosome"/>
</dbReference>
<proteinExistence type="predicted"/>
<keyword evidence="4" id="KW-1185">Reference proteome</keyword>
<reference evidence="4" key="2">
    <citation type="submission" date="2017-05" db="EMBL/GenBank/DDBJ databases">
        <title>Improved OligoMM genomes.</title>
        <authorList>
            <person name="Garzetti D."/>
        </authorList>
    </citation>
    <scope>NUCLEOTIDE SEQUENCE [LARGE SCALE GENOMIC DNA]</scope>
    <source>
        <strain evidence="4">KB18</strain>
    </source>
</reference>
<keyword evidence="1" id="KW-1133">Transmembrane helix</keyword>
<accession>A0A1Z2XTP7</accession>
<feature type="transmembrane region" description="Helical" evidence="1">
    <location>
        <begin position="28"/>
        <end position="50"/>
    </location>
</feature>
<name>A0A1Z2XTP7_9FIRM</name>
<keyword evidence="1" id="KW-0812">Transmembrane</keyword>
<evidence type="ECO:0000313" key="5">
    <source>
        <dbReference type="Proteomes" id="UP000596035"/>
    </source>
</evidence>
<dbReference type="RefSeq" id="WP_066539183.1">
    <property type="nucleotide sequence ID" value="NZ_CAJTCQ010000001.1"/>
</dbReference>
<protein>
    <submittedName>
        <fullName evidence="3">Uncharacterized protein</fullName>
    </submittedName>
</protein>
<dbReference type="KEGG" id="amur:ADH66_14810"/>
<dbReference type="EMBL" id="CP021422">
    <property type="protein sequence ID" value="ASB41813.1"/>
    <property type="molecule type" value="Genomic_DNA"/>
</dbReference>
<reference evidence="3 5" key="3">
    <citation type="submission" date="2020-11" db="EMBL/GenBank/DDBJ databases">
        <title>Closed and high quality bacterial genomes of the OMM12 community.</title>
        <authorList>
            <person name="Marbouty M."/>
            <person name="Lamy-Besnier Q."/>
            <person name="Debarbieux L."/>
            <person name="Koszul R."/>
        </authorList>
    </citation>
    <scope>NUCLEOTIDE SEQUENCE [LARGE SCALE GENOMIC DNA]</scope>
    <source>
        <strain evidence="3 5">KB18</strain>
    </source>
</reference>
<dbReference type="EMBL" id="CP065321">
    <property type="protein sequence ID" value="QQR31080.1"/>
    <property type="molecule type" value="Genomic_DNA"/>
</dbReference>
<sequence>MTLSIFDLFSTMFGYAWRLISWVADLSLRFFGAVFNFGMRALGAIFDLMLTPFTRGLDWLWDCGGLDLKGIFAVIMWVLLIACALLALFAAGSNAYRKYQHRLK</sequence>
<evidence type="ECO:0000313" key="2">
    <source>
        <dbReference type="EMBL" id="ASB41813.1"/>
    </source>
</evidence>
<feature type="transmembrane region" description="Helical" evidence="1">
    <location>
        <begin position="70"/>
        <end position="96"/>
    </location>
</feature>
<gene>
    <name evidence="2" type="ORF">ADH66_14810</name>
    <name evidence="3" type="ORF">I5Q82_05190</name>
</gene>
<dbReference type="Proteomes" id="UP000196710">
    <property type="component" value="Chromosome"/>
</dbReference>
<evidence type="ECO:0000256" key="1">
    <source>
        <dbReference type="SAM" id="Phobius"/>
    </source>
</evidence>
<dbReference type="AlphaFoldDB" id="A0A1Z2XTP7"/>
<evidence type="ECO:0000313" key="3">
    <source>
        <dbReference type="EMBL" id="QQR31080.1"/>
    </source>
</evidence>
<keyword evidence="1" id="KW-0472">Membrane</keyword>